<dbReference type="GO" id="GO:0005524">
    <property type="term" value="F:ATP binding"/>
    <property type="evidence" value="ECO:0007669"/>
    <property type="project" value="UniProtKB-KW"/>
</dbReference>
<evidence type="ECO:0000256" key="6">
    <source>
        <dbReference type="ARBA" id="ARBA00023136"/>
    </source>
</evidence>
<dbReference type="SMART" id="SM00382">
    <property type="entry name" value="AAA"/>
    <property type="match status" value="1"/>
</dbReference>
<dbReference type="PANTHER" id="PTHR43166:SF35">
    <property type="entry name" value="L-CYSTINE IMPORT ATP-BINDING PROTEIN TCYN"/>
    <property type="match status" value="1"/>
</dbReference>
<dbReference type="GO" id="GO:0015424">
    <property type="term" value="F:ABC-type amino acid transporter activity"/>
    <property type="evidence" value="ECO:0007669"/>
    <property type="project" value="InterPro"/>
</dbReference>
<comment type="subcellular location">
    <subcellularLocation>
        <location evidence="1">Cell membrane</location>
        <topology evidence="1">Peripheral membrane protein</topology>
    </subcellularLocation>
</comment>
<dbReference type="GO" id="GO:0016887">
    <property type="term" value="F:ATP hydrolysis activity"/>
    <property type="evidence" value="ECO:0007669"/>
    <property type="project" value="InterPro"/>
</dbReference>
<keyword evidence="5 8" id="KW-0067">ATP-binding</keyword>
<keyword evidence="4" id="KW-0547">Nucleotide-binding</keyword>
<dbReference type="PROSITE" id="PS50893">
    <property type="entry name" value="ABC_TRANSPORTER_2"/>
    <property type="match status" value="1"/>
</dbReference>
<keyword evidence="2" id="KW-0813">Transport</keyword>
<dbReference type="PIRSF" id="PIRSF039085">
    <property type="entry name" value="ABC_ATPase_HisP"/>
    <property type="match status" value="1"/>
</dbReference>
<gene>
    <name evidence="9" type="ORF">CSX00_05455</name>
    <name evidence="8" type="ORF">CSX01_03990</name>
</gene>
<evidence type="ECO:0000256" key="1">
    <source>
        <dbReference type="ARBA" id="ARBA00004202"/>
    </source>
</evidence>
<evidence type="ECO:0000256" key="5">
    <source>
        <dbReference type="ARBA" id="ARBA00022840"/>
    </source>
</evidence>
<dbReference type="SUPFAM" id="SSF52540">
    <property type="entry name" value="P-loop containing nucleoside triphosphate hydrolases"/>
    <property type="match status" value="1"/>
</dbReference>
<accession>A0A2G3DXM2</accession>
<dbReference type="PROSITE" id="PS00211">
    <property type="entry name" value="ABC_TRANSPORTER_1"/>
    <property type="match status" value="1"/>
</dbReference>
<keyword evidence="10" id="KW-1185">Reference proteome</keyword>
<dbReference type="InterPro" id="IPR003593">
    <property type="entry name" value="AAA+_ATPase"/>
</dbReference>
<dbReference type="Gene3D" id="3.40.50.300">
    <property type="entry name" value="P-loop containing nucleotide triphosphate hydrolases"/>
    <property type="match status" value="1"/>
</dbReference>
<evidence type="ECO:0000313" key="10">
    <source>
        <dbReference type="Proteomes" id="UP000224317"/>
    </source>
</evidence>
<reference evidence="8" key="1">
    <citation type="submission" date="2017-10" db="EMBL/GenBank/DDBJ databases">
        <title>Resolving the taxonomy of Roseburia spp., Eubacterium rectale and Agathobacter spp. through phylogenomic analysis.</title>
        <authorList>
            <person name="Sheridan P.O."/>
            <person name="Walker A.W."/>
            <person name="Duncan S.H."/>
            <person name="Scott K.P."/>
            <person name="Toole P.W.O."/>
            <person name="Luis P."/>
            <person name="Flint H.J."/>
        </authorList>
    </citation>
    <scope>NUCLEOTIDE SEQUENCE [LARGE SCALE GENOMIC DNA]</scope>
    <source>
        <strain evidence="9">JK10</strain>
        <strain evidence="8">JK626</strain>
    </source>
</reference>
<reference evidence="8" key="2">
    <citation type="submission" date="2017-10" db="EMBL/GenBank/DDBJ databases">
        <authorList>
            <person name="Banno H."/>
            <person name="Chua N.-H."/>
        </authorList>
    </citation>
    <scope>NUCLEOTIDE SEQUENCE [LARGE SCALE GENOMIC DNA]</scope>
    <source>
        <strain evidence="9">JK10</strain>
        <strain evidence="8">JK626</strain>
    </source>
</reference>
<dbReference type="EMBL" id="PDYF01000008">
    <property type="protein sequence ID" value="PHU35776.1"/>
    <property type="molecule type" value="Genomic_DNA"/>
</dbReference>
<feature type="domain" description="ABC transporter" evidence="7">
    <location>
        <begin position="2"/>
        <end position="239"/>
    </location>
</feature>
<dbReference type="Proteomes" id="UP000225889">
    <property type="component" value="Unassembled WGS sequence"/>
</dbReference>
<evidence type="ECO:0000256" key="4">
    <source>
        <dbReference type="ARBA" id="ARBA00022741"/>
    </source>
</evidence>
<evidence type="ECO:0000313" key="11">
    <source>
        <dbReference type="Proteomes" id="UP000225889"/>
    </source>
</evidence>
<evidence type="ECO:0000313" key="9">
    <source>
        <dbReference type="EMBL" id="PHU40484.1"/>
    </source>
</evidence>
<organism evidence="8 11">
    <name type="scientific">Pseudobutyrivibrio ruminis</name>
    <dbReference type="NCBI Taxonomy" id="46206"/>
    <lineage>
        <taxon>Bacteria</taxon>
        <taxon>Bacillati</taxon>
        <taxon>Bacillota</taxon>
        <taxon>Clostridia</taxon>
        <taxon>Lachnospirales</taxon>
        <taxon>Lachnospiraceae</taxon>
        <taxon>Pseudobutyrivibrio</taxon>
    </lineage>
</organism>
<evidence type="ECO:0000259" key="7">
    <source>
        <dbReference type="PROSITE" id="PS50893"/>
    </source>
</evidence>
<dbReference type="Proteomes" id="UP000224317">
    <property type="component" value="Unassembled WGS sequence"/>
</dbReference>
<dbReference type="GO" id="GO:0005886">
    <property type="term" value="C:plasma membrane"/>
    <property type="evidence" value="ECO:0007669"/>
    <property type="project" value="UniProtKB-SubCell"/>
</dbReference>
<dbReference type="EMBL" id="PDYH01000018">
    <property type="protein sequence ID" value="PHU40484.1"/>
    <property type="molecule type" value="Genomic_DNA"/>
</dbReference>
<keyword evidence="6" id="KW-0472">Membrane</keyword>
<dbReference type="InterPro" id="IPR050086">
    <property type="entry name" value="MetN_ABC_transporter-like"/>
</dbReference>
<name>A0A2G3DXM2_9FIRM</name>
<evidence type="ECO:0000256" key="3">
    <source>
        <dbReference type="ARBA" id="ARBA00022475"/>
    </source>
</evidence>
<dbReference type="AlphaFoldDB" id="A0A2G3DXM2"/>
<dbReference type="InterPro" id="IPR017871">
    <property type="entry name" value="ABC_transporter-like_CS"/>
</dbReference>
<dbReference type="RefSeq" id="WP_090152671.1">
    <property type="nucleotide sequence ID" value="NZ_PDYF01000008.1"/>
</dbReference>
<protein>
    <submittedName>
        <fullName evidence="8">Amino acid ABC transporter ATP-binding protein</fullName>
    </submittedName>
</protein>
<dbReference type="InterPro" id="IPR027417">
    <property type="entry name" value="P-loop_NTPase"/>
</dbReference>
<sequence length="250" mass="28047">MIKIRNLQKSFGDKVILKNIDLDVAEGETVAIIGPSGSGKSTTLRCINLLERPDQGELTIGKNTYDFNKLTKHQITEIRRTTAMVFQNFSLYENKTALQNITLPLIKAKGYEKHEAEKTALEYLDKVGLKDWKDHYPAQLSGGQQQRVGIARALALKPEVILFDEPTSALDPERVQGVLEIIKEISKERITSVIVTHELEFALDVADKVVFIADGEVVEKGTAKEVLKSPKDERTIKFLGHFADKLEYVI</sequence>
<dbReference type="PANTHER" id="PTHR43166">
    <property type="entry name" value="AMINO ACID IMPORT ATP-BINDING PROTEIN"/>
    <property type="match status" value="1"/>
</dbReference>
<dbReference type="Pfam" id="PF00005">
    <property type="entry name" value="ABC_tran"/>
    <property type="match status" value="1"/>
</dbReference>
<dbReference type="InterPro" id="IPR003439">
    <property type="entry name" value="ABC_transporter-like_ATP-bd"/>
</dbReference>
<evidence type="ECO:0000256" key="2">
    <source>
        <dbReference type="ARBA" id="ARBA00022448"/>
    </source>
</evidence>
<dbReference type="InterPro" id="IPR030679">
    <property type="entry name" value="ABC_ATPase_HisP-typ"/>
</dbReference>
<proteinExistence type="predicted"/>
<evidence type="ECO:0000313" key="8">
    <source>
        <dbReference type="EMBL" id="PHU35776.1"/>
    </source>
</evidence>
<comment type="caution">
    <text evidence="8">The sequence shown here is derived from an EMBL/GenBank/DDBJ whole genome shotgun (WGS) entry which is preliminary data.</text>
</comment>
<keyword evidence="3" id="KW-1003">Cell membrane</keyword>
<dbReference type="CDD" id="cd03262">
    <property type="entry name" value="ABC_HisP_GlnQ"/>
    <property type="match status" value="1"/>
</dbReference>